<sequence length="84" mass="9956">MRTHSRNNCIKVSKKKRKDSKNQEKTRIKLSKSIKNPKETTSSTKTLREMILSALKTYMVGDHHLTRIYNTSRVRFFHILSYKS</sequence>
<evidence type="ECO:0000256" key="1">
    <source>
        <dbReference type="SAM" id="MobiDB-lite"/>
    </source>
</evidence>
<organism evidence="2 3">
    <name type="scientific">Methanothermobacter tenebrarum</name>
    <dbReference type="NCBI Taxonomy" id="680118"/>
    <lineage>
        <taxon>Archaea</taxon>
        <taxon>Methanobacteriati</taxon>
        <taxon>Methanobacteriota</taxon>
        <taxon>Methanomada group</taxon>
        <taxon>Methanobacteria</taxon>
        <taxon>Methanobacteriales</taxon>
        <taxon>Methanobacteriaceae</taxon>
        <taxon>Methanothermobacter</taxon>
    </lineage>
</organism>
<reference evidence="2 3" key="1">
    <citation type="submission" date="2022-04" db="EMBL/GenBank/DDBJ databases">
        <title>Complete genome of Methanothermobacter tenebrarum strain RMAS.</title>
        <authorList>
            <person name="Nakamura K."/>
            <person name="Oshima K."/>
            <person name="Hattori M."/>
            <person name="Kamagata Y."/>
            <person name="Takamizawa K."/>
        </authorList>
    </citation>
    <scope>NUCLEOTIDE SEQUENCE [LARGE SCALE GENOMIC DNA]</scope>
    <source>
        <strain evidence="2 3">RMAS</strain>
    </source>
</reference>
<feature type="compositionally biased region" description="Polar residues" evidence="1">
    <location>
        <begin position="1"/>
        <end position="10"/>
    </location>
</feature>
<accession>A0ABN6P8U4</accession>
<feature type="region of interest" description="Disordered" evidence="1">
    <location>
        <begin position="1"/>
        <end position="43"/>
    </location>
</feature>
<dbReference type="Proteomes" id="UP000831817">
    <property type="component" value="Chromosome"/>
</dbReference>
<proteinExistence type="predicted"/>
<evidence type="ECO:0000313" key="3">
    <source>
        <dbReference type="Proteomes" id="UP000831817"/>
    </source>
</evidence>
<name>A0ABN6P8U4_9EURY</name>
<evidence type="ECO:0000313" key="2">
    <source>
        <dbReference type="EMBL" id="BDH78622.1"/>
    </source>
</evidence>
<dbReference type="EMBL" id="AP025698">
    <property type="protein sequence ID" value="BDH78622.1"/>
    <property type="molecule type" value="Genomic_DNA"/>
</dbReference>
<keyword evidence="3" id="KW-1185">Reference proteome</keyword>
<gene>
    <name evidence="2" type="ORF">MTTB_00010</name>
</gene>
<protein>
    <submittedName>
        <fullName evidence="2">Uncharacterized protein</fullName>
    </submittedName>
</protein>